<dbReference type="Proteomes" id="UP000749559">
    <property type="component" value="Unassembled WGS sequence"/>
</dbReference>
<protein>
    <submittedName>
        <fullName evidence="3">Uncharacterized protein</fullName>
    </submittedName>
</protein>
<dbReference type="SMART" id="SM00233">
    <property type="entry name" value="PH"/>
    <property type="match status" value="1"/>
</dbReference>
<accession>A0A8J1TI70</accession>
<keyword evidence="4" id="KW-1185">Reference proteome</keyword>
<gene>
    <name evidence="3" type="ORF">OFUS_LOCUS4953</name>
</gene>
<evidence type="ECO:0000313" key="3">
    <source>
        <dbReference type="EMBL" id="CAH1777975.1"/>
    </source>
</evidence>
<dbReference type="GO" id="GO:0016020">
    <property type="term" value="C:membrane"/>
    <property type="evidence" value="ECO:0007669"/>
    <property type="project" value="UniProtKB-SubCell"/>
</dbReference>
<dbReference type="PANTHER" id="PTHR14309">
    <property type="entry name" value="EXPRESSED PROTEIN"/>
    <property type="match status" value="1"/>
</dbReference>
<evidence type="ECO:0000313" key="4">
    <source>
        <dbReference type="Proteomes" id="UP000749559"/>
    </source>
</evidence>
<dbReference type="SUPFAM" id="SSF50729">
    <property type="entry name" value="PH domain-like"/>
    <property type="match status" value="1"/>
</dbReference>
<dbReference type="InterPro" id="IPR039680">
    <property type="entry name" value="PLEKHB1/2"/>
</dbReference>
<dbReference type="AlphaFoldDB" id="A0A8J1TI70"/>
<dbReference type="PROSITE" id="PS50003">
    <property type="entry name" value="PH_DOMAIN"/>
    <property type="match status" value="1"/>
</dbReference>
<comment type="subcellular location">
    <subcellularLocation>
        <location evidence="1">Membrane</location>
    </subcellularLocation>
</comment>
<proteinExistence type="predicted"/>
<comment type="caution">
    <text evidence="3">The sequence shown here is derived from an EMBL/GenBank/DDBJ whole genome shotgun (WGS) entry which is preliminary data.</text>
</comment>
<dbReference type="InterPro" id="IPR001849">
    <property type="entry name" value="PH_domain"/>
</dbReference>
<dbReference type="Pfam" id="PF00169">
    <property type="entry name" value="PH"/>
    <property type="match status" value="1"/>
</dbReference>
<sequence length="251" mass="27855">MAVASNTNSGAFEIAKAGWLNRQSTILKRWKRSWLVLYVDGILKYFESPDSHVAEDVVLMHKDVRCMQTGTACLAAPPDGASINCLFAVVRTNGERWVFSGADQDDAKAWHIALEQARAMRPPQSQSAPPPYIDGQQIHMNHGLFGRTRHGIVHQRPLGQVTVIHNGGNVYCPSPGQQQMYTVHHNGQPVQYYIVPGAQQGQTTIVYADDPYCSRHNRYCRCNRCDGIGWAGGMFAGAALGTAMMMPLLWW</sequence>
<dbReference type="GO" id="GO:0045595">
    <property type="term" value="P:regulation of cell differentiation"/>
    <property type="evidence" value="ECO:0007669"/>
    <property type="project" value="TreeGrafter"/>
</dbReference>
<dbReference type="FunFam" id="2.30.29.30:FF:000073">
    <property type="entry name" value="Pleckstrin homology domain-containing family B member 2"/>
    <property type="match status" value="1"/>
</dbReference>
<dbReference type="PANTHER" id="PTHR14309:SF10">
    <property type="entry name" value="PH DOMAIN-CONTAINING PROTEIN"/>
    <property type="match status" value="1"/>
</dbReference>
<dbReference type="OrthoDB" id="2157866at2759"/>
<dbReference type="EMBL" id="CAIIXF020000002">
    <property type="protein sequence ID" value="CAH1777975.1"/>
    <property type="molecule type" value="Genomic_DNA"/>
</dbReference>
<dbReference type="InterPro" id="IPR011993">
    <property type="entry name" value="PH-like_dom_sf"/>
</dbReference>
<evidence type="ECO:0000256" key="2">
    <source>
        <dbReference type="ARBA" id="ARBA00023136"/>
    </source>
</evidence>
<dbReference type="Gene3D" id="2.30.29.30">
    <property type="entry name" value="Pleckstrin-homology domain (PH domain)/Phosphotyrosine-binding domain (PTB)"/>
    <property type="match status" value="1"/>
</dbReference>
<name>A0A8J1TI70_OWEFU</name>
<reference evidence="3" key="1">
    <citation type="submission" date="2022-03" db="EMBL/GenBank/DDBJ databases">
        <authorList>
            <person name="Martin C."/>
        </authorList>
    </citation>
    <scope>NUCLEOTIDE SEQUENCE</scope>
</reference>
<organism evidence="3 4">
    <name type="scientific">Owenia fusiformis</name>
    <name type="common">Polychaete worm</name>
    <dbReference type="NCBI Taxonomy" id="6347"/>
    <lineage>
        <taxon>Eukaryota</taxon>
        <taxon>Metazoa</taxon>
        <taxon>Spiralia</taxon>
        <taxon>Lophotrochozoa</taxon>
        <taxon>Annelida</taxon>
        <taxon>Polychaeta</taxon>
        <taxon>Sedentaria</taxon>
        <taxon>Canalipalpata</taxon>
        <taxon>Sabellida</taxon>
        <taxon>Oweniida</taxon>
        <taxon>Oweniidae</taxon>
        <taxon>Owenia</taxon>
    </lineage>
</organism>
<evidence type="ECO:0000256" key="1">
    <source>
        <dbReference type="ARBA" id="ARBA00004370"/>
    </source>
</evidence>
<keyword evidence="2" id="KW-0472">Membrane</keyword>